<dbReference type="EMBL" id="JARAOO010000008">
    <property type="protein sequence ID" value="KAJ7959314.1"/>
    <property type="molecule type" value="Genomic_DNA"/>
</dbReference>
<keyword evidence="2 3" id="KW-0732">Signal</keyword>
<keyword evidence="5" id="KW-0418">Kinase</keyword>
<gene>
    <name evidence="5" type="ORF">O6P43_019908</name>
</gene>
<dbReference type="PANTHER" id="PTHR33138">
    <property type="entry name" value="OS01G0690200 PROTEIN"/>
    <property type="match status" value="1"/>
</dbReference>
<dbReference type="Pfam" id="PF13947">
    <property type="entry name" value="GUB_WAK_bind"/>
    <property type="match status" value="1"/>
</dbReference>
<evidence type="ECO:0000256" key="1">
    <source>
        <dbReference type="ARBA" id="ARBA00004167"/>
    </source>
</evidence>
<name>A0AAD7LJJ4_QUISA</name>
<dbReference type="AlphaFoldDB" id="A0AAD7LJJ4"/>
<keyword evidence="5" id="KW-0808">Transferase</keyword>
<reference evidence="5" key="1">
    <citation type="journal article" date="2023" name="Science">
        <title>Elucidation of the pathway for biosynthesis of saponin adjuvants from the soapbark tree.</title>
        <authorList>
            <person name="Reed J."/>
            <person name="Orme A."/>
            <person name="El-Demerdash A."/>
            <person name="Owen C."/>
            <person name="Martin L.B.B."/>
            <person name="Misra R.C."/>
            <person name="Kikuchi S."/>
            <person name="Rejzek M."/>
            <person name="Martin A.C."/>
            <person name="Harkess A."/>
            <person name="Leebens-Mack J."/>
            <person name="Louveau T."/>
            <person name="Stephenson M.J."/>
            <person name="Osbourn A."/>
        </authorList>
    </citation>
    <scope>NUCLEOTIDE SEQUENCE</scope>
    <source>
        <strain evidence="5">S10</strain>
    </source>
</reference>
<feature type="signal peptide" evidence="3">
    <location>
        <begin position="1"/>
        <end position="30"/>
    </location>
</feature>
<evidence type="ECO:0000256" key="3">
    <source>
        <dbReference type="SAM" id="SignalP"/>
    </source>
</evidence>
<sequence>MFTDKSCFAAGLIPLVILVLLQLLQGSCHAQNYDSPDFCANYSSSCGKIENVSYPFRLKGDPESCGDKRCELVCENHVTVQYMNSRKYYVQAINYKNYTIRVVDAGVEYINDCSSIYNFNFTSVNDISFYQERFRKMLFFNCTNPVIDDSLYVTMDTNGSCKIDYSKEKGKRHEHIYVSIVDGLYGRELKVGCYVKTIA</sequence>
<evidence type="ECO:0000259" key="4">
    <source>
        <dbReference type="Pfam" id="PF13947"/>
    </source>
</evidence>
<dbReference type="GO" id="GO:0016301">
    <property type="term" value="F:kinase activity"/>
    <property type="evidence" value="ECO:0007669"/>
    <property type="project" value="UniProtKB-KW"/>
</dbReference>
<proteinExistence type="predicted"/>
<accession>A0AAD7LJJ4</accession>
<dbReference type="GO" id="GO:0030247">
    <property type="term" value="F:polysaccharide binding"/>
    <property type="evidence" value="ECO:0007669"/>
    <property type="project" value="InterPro"/>
</dbReference>
<dbReference type="KEGG" id="qsa:O6P43_019908"/>
<dbReference type="Proteomes" id="UP001163823">
    <property type="component" value="Chromosome 8"/>
</dbReference>
<feature type="chain" id="PRO_5042013042" evidence="3">
    <location>
        <begin position="31"/>
        <end position="199"/>
    </location>
</feature>
<evidence type="ECO:0000256" key="2">
    <source>
        <dbReference type="ARBA" id="ARBA00022729"/>
    </source>
</evidence>
<keyword evidence="6" id="KW-1185">Reference proteome</keyword>
<evidence type="ECO:0000313" key="6">
    <source>
        <dbReference type="Proteomes" id="UP001163823"/>
    </source>
</evidence>
<evidence type="ECO:0000313" key="5">
    <source>
        <dbReference type="EMBL" id="KAJ7959314.1"/>
    </source>
</evidence>
<comment type="subcellular location">
    <subcellularLocation>
        <location evidence="1">Membrane</location>
        <topology evidence="1">Single-pass membrane protein</topology>
    </subcellularLocation>
</comment>
<dbReference type="PANTHER" id="PTHR33138:SF30">
    <property type="entry name" value="LEAF RUST 10 DISEASE-RESISTANCE LOCUS RECEPTOR-LIKE PROTEIN KINASE-LIKE 2.7"/>
    <property type="match status" value="1"/>
</dbReference>
<dbReference type="GO" id="GO:0016020">
    <property type="term" value="C:membrane"/>
    <property type="evidence" value="ECO:0007669"/>
    <property type="project" value="UniProtKB-SubCell"/>
</dbReference>
<organism evidence="5 6">
    <name type="scientific">Quillaja saponaria</name>
    <name type="common">Soap bark tree</name>
    <dbReference type="NCBI Taxonomy" id="32244"/>
    <lineage>
        <taxon>Eukaryota</taxon>
        <taxon>Viridiplantae</taxon>
        <taxon>Streptophyta</taxon>
        <taxon>Embryophyta</taxon>
        <taxon>Tracheophyta</taxon>
        <taxon>Spermatophyta</taxon>
        <taxon>Magnoliopsida</taxon>
        <taxon>eudicotyledons</taxon>
        <taxon>Gunneridae</taxon>
        <taxon>Pentapetalae</taxon>
        <taxon>rosids</taxon>
        <taxon>fabids</taxon>
        <taxon>Fabales</taxon>
        <taxon>Quillajaceae</taxon>
        <taxon>Quillaja</taxon>
    </lineage>
</organism>
<keyword evidence="5" id="KW-0675">Receptor</keyword>
<feature type="domain" description="Wall-associated receptor kinase galacturonan-binding" evidence="4">
    <location>
        <begin position="39"/>
        <end position="104"/>
    </location>
</feature>
<comment type="caution">
    <text evidence="5">The sequence shown here is derived from an EMBL/GenBank/DDBJ whole genome shotgun (WGS) entry which is preliminary data.</text>
</comment>
<protein>
    <submittedName>
        <fullName evidence="5">Receptor-like protein kinase</fullName>
    </submittedName>
</protein>
<dbReference type="InterPro" id="IPR025287">
    <property type="entry name" value="WAK_GUB"/>
</dbReference>